<evidence type="ECO:0000256" key="2">
    <source>
        <dbReference type="ARBA" id="ARBA00022801"/>
    </source>
</evidence>
<gene>
    <name evidence="3" type="ORF">KOR42_43000</name>
</gene>
<dbReference type="EC" id="3.1.2.28" evidence="3"/>
<dbReference type="InterPro" id="IPR006684">
    <property type="entry name" value="YbgC/YbaW"/>
</dbReference>
<dbReference type="InterPro" id="IPR029069">
    <property type="entry name" value="HotDog_dom_sf"/>
</dbReference>
<dbReference type="Proteomes" id="UP000317243">
    <property type="component" value="Unassembled WGS sequence"/>
</dbReference>
<keyword evidence="2 3" id="KW-0378">Hydrolase</keyword>
<dbReference type="GO" id="GO:0061522">
    <property type="term" value="F:1,4-dihydroxy-2-naphthoyl-CoA thioesterase activity"/>
    <property type="evidence" value="ECO:0007669"/>
    <property type="project" value="UniProtKB-EC"/>
</dbReference>
<evidence type="ECO:0000313" key="4">
    <source>
        <dbReference type="Proteomes" id="UP000317243"/>
    </source>
</evidence>
<sequence length="140" mass="16337">MAEFIARRRVEFANTDMAGIVHFSNFYRWMEEAEHEYFRSLGLTIMQKRPDGSYIGWPRVSASCHFEAPAFHEDELEIRLRVERIGYKSLTFYAEFFRGDKRLAHGRMKTACCICGIEGTLESIRIPDEYRTVIVETPAS</sequence>
<evidence type="ECO:0000256" key="1">
    <source>
        <dbReference type="ARBA" id="ARBA00005953"/>
    </source>
</evidence>
<dbReference type="EMBL" id="SIHI01000027">
    <property type="protein sequence ID" value="TWT46956.1"/>
    <property type="molecule type" value="Genomic_DNA"/>
</dbReference>
<proteinExistence type="inferred from homology"/>
<dbReference type="Pfam" id="PF13279">
    <property type="entry name" value="4HBT_2"/>
    <property type="match status" value="1"/>
</dbReference>
<evidence type="ECO:0000313" key="3">
    <source>
        <dbReference type="EMBL" id="TWT46956.1"/>
    </source>
</evidence>
<dbReference type="InterPro" id="IPR008272">
    <property type="entry name" value="HB-CoA_thioesterase_AS"/>
</dbReference>
<organism evidence="3 4">
    <name type="scientific">Thalassoglobus neptunius</name>
    <dbReference type="NCBI Taxonomy" id="1938619"/>
    <lineage>
        <taxon>Bacteria</taxon>
        <taxon>Pseudomonadati</taxon>
        <taxon>Planctomycetota</taxon>
        <taxon>Planctomycetia</taxon>
        <taxon>Planctomycetales</taxon>
        <taxon>Planctomycetaceae</taxon>
        <taxon>Thalassoglobus</taxon>
    </lineage>
</organism>
<dbReference type="PROSITE" id="PS01328">
    <property type="entry name" value="4HBCOA_THIOESTERASE"/>
    <property type="match status" value="1"/>
</dbReference>
<reference evidence="3 4" key="1">
    <citation type="submission" date="2019-02" db="EMBL/GenBank/DDBJ databases">
        <title>Deep-cultivation of Planctomycetes and their phenomic and genomic characterization uncovers novel biology.</title>
        <authorList>
            <person name="Wiegand S."/>
            <person name="Jogler M."/>
            <person name="Boedeker C."/>
            <person name="Pinto D."/>
            <person name="Vollmers J."/>
            <person name="Rivas-Marin E."/>
            <person name="Kohn T."/>
            <person name="Peeters S.H."/>
            <person name="Heuer A."/>
            <person name="Rast P."/>
            <person name="Oberbeckmann S."/>
            <person name="Bunk B."/>
            <person name="Jeske O."/>
            <person name="Meyerdierks A."/>
            <person name="Storesund J.E."/>
            <person name="Kallscheuer N."/>
            <person name="Luecker S."/>
            <person name="Lage O.M."/>
            <person name="Pohl T."/>
            <person name="Merkel B.J."/>
            <person name="Hornburger P."/>
            <person name="Mueller R.-W."/>
            <person name="Bruemmer F."/>
            <person name="Labrenz M."/>
            <person name="Spormann A.M."/>
            <person name="Op Den Camp H."/>
            <person name="Overmann J."/>
            <person name="Amann R."/>
            <person name="Jetten M.S.M."/>
            <person name="Mascher T."/>
            <person name="Medema M.H."/>
            <person name="Devos D.P."/>
            <person name="Kaster A.-K."/>
            <person name="Ovreas L."/>
            <person name="Rohde M."/>
            <person name="Galperin M.Y."/>
            <person name="Jogler C."/>
        </authorList>
    </citation>
    <scope>NUCLEOTIDE SEQUENCE [LARGE SCALE GENOMIC DNA]</scope>
    <source>
        <strain evidence="3 4">KOR42</strain>
    </source>
</reference>
<dbReference type="AlphaFoldDB" id="A0A5C5W7T4"/>
<accession>A0A5C5W7T4</accession>
<keyword evidence="4" id="KW-1185">Reference proteome</keyword>
<protein>
    <submittedName>
        <fullName evidence="3">1,4-dihydroxy-2-naphthoyl-CoA hydrolase</fullName>
        <ecNumber evidence="3">3.1.2.28</ecNumber>
    </submittedName>
</protein>
<name>A0A5C5W7T4_9PLAN</name>
<dbReference type="CDD" id="cd00586">
    <property type="entry name" value="4HBT"/>
    <property type="match status" value="1"/>
</dbReference>
<comment type="caution">
    <text evidence="3">The sequence shown here is derived from an EMBL/GenBank/DDBJ whole genome shotgun (WGS) entry which is preliminary data.</text>
</comment>
<dbReference type="SUPFAM" id="SSF54637">
    <property type="entry name" value="Thioesterase/thiol ester dehydrase-isomerase"/>
    <property type="match status" value="1"/>
</dbReference>
<comment type="similarity">
    <text evidence="1">Belongs to the 4-hydroxybenzoyl-CoA thioesterase family.</text>
</comment>
<dbReference type="PIRSF" id="PIRSF003230">
    <property type="entry name" value="YbgC"/>
    <property type="match status" value="1"/>
</dbReference>
<dbReference type="Gene3D" id="3.10.129.10">
    <property type="entry name" value="Hotdog Thioesterase"/>
    <property type="match status" value="1"/>
</dbReference>
<dbReference type="OrthoDB" id="9800856at2"/>
<dbReference type="RefSeq" id="WP_146511675.1">
    <property type="nucleotide sequence ID" value="NZ_SIHI01000027.1"/>
</dbReference>